<evidence type="ECO:0008006" key="4">
    <source>
        <dbReference type="Google" id="ProtNLM"/>
    </source>
</evidence>
<dbReference type="AlphaFoldDB" id="A0A517KX68"/>
<evidence type="ECO:0000313" key="2">
    <source>
        <dbReference type="EMBL" id="QDS67969.1"/>
    </source>
</evidence>
<dbReference type="EMBL" id="CP042185">
    <property type="protein sequence ID" value="QDS67969.1"/>
    <property type="molecule type" value="Genomic_DNA"/>
</dbReference>
<keyword evidence="3" id="KW-1185">Reference proteome</keyword>
<gene>
    <name evidence="2" type="ORF">FKW77_009068</name>
</gene>
<dbReference type="Proteomes" id="UP000316270">
    <property type="component" value="Chromosome 1"/>
</dbReference>
<organism evidence="2 3">
    <name type="scientific">Venturia effusa</name>
    <dbReference type="NCBI Taxonomy" id="50376"/>
    <lineage>
        <taxon>Eukaryota</taxon>
        <taxon>Fungi</taxon>
        <taxon>Dikarya</taxon>
        <taxon>Ascomycota</taxon>
        <taxon>Pezizomycotina</taxon>
        <taxon>Dothideomycetes</taxon>
        <taxon>Pleosporomycetidae</taxon>
        <taxon>Venturiales</taxon>
        <taxon>Venturiaceae</taxon>
        <taxon>Venturia</taxon>
    </lineage>
</organism>
<accession>A0A517KX68</accession>
<reference evidence="2 3" key="1">
    <citation type="submission" date="2019-07" db="EMBL/GenBank/DDBJ databases">
        <title>Finished genome of Venturia effusa.</title>
        <authorList>
            <person name="Young C.A."/>
            <person name="Cox M.P."/>
            <person name="Ganley A.R.D."/>
            <person name="David W.J."/>
        </authorList>
    </citation>
    <scope>NUCLEOTIDE SEQUENCE [LARGE SCALE GENOMIC DNA]</scope>
    <source>
        <strain evidence="3">albino</strain>
    </source>
</reference>
<evidence type="ECO:0000256" key="1">
    <source>
        <dbReference type="SAM" id="SignalP"/>
    </source>
</evidence>
<name>A0A517KX68_9PEZI</name>
<evidence type="ECO:0000313" key="3">
    <source>
        <dbReference type="Proteomes" id="UP000316270"/>
    </source>
</evidence>
<feature type="signal peptide" evidence="1">
    <location>
        <begin position="1"/>
        <end position="20"/>
    </location>
</feature>
<sequence length="148" mass="16543">MKTSTVFQALLIAAASLTSSTPVILPHKVFSVEFVYGNKVVVNIMDENTCQQNNPNKAQPQQFDWQHITALREHLGVNFSCRFWMKRDCKGDDGFIYGIGPTENFKAGSKLGLPPNAKPQSVQCWMVYPPEQVTKRTIVAGLPARTKM</sequence>
<proteinExistence type="predicted"/>
<keyword evidence="1" id="KW-0732">Signal</keyword>
<feature type="chain" id="PRO_5021772792" description="Ecp2 effector protein domain-containing protein" evidence="1">
    <location>
        <begin position="21"/>
        <end position="148"/>
    </location>
</feature>
<protein>
    <recommendedName>
        <fullName evidence="4">Ecp2 effector protein domain-containing protein</fullName>
    </recommendedName>
</protein>